<evidence type="ECO:0000313" key="2">
    <source>
        <dbReference type="EMBL" id="NHN24771.1"/>
    </source>
</evidence>
<organism evidence="2 3">
    <name type="scientific">Flavobacterium jejuense</name>
    <dbReference type="NCBI Taxonomy" id="1544455"/>
    <lineage>
        <taxon>Bacteria</taxon>
        <taxon>Pseudomonadati</taxon>
        <taxon>Bacteroidota</taxon>
        <taxon>Flavobacteriia</taxon>
        <taxon>Flavobacteriales</taxon>
        <taxon>Flavobacteriaceae</taxon>
        <taxon>Flavobacterium</taxon>
    </lineage>
</organism>
<dbReference type="RefSeq" id="WP_140960193.1">
    <property type="nucleotide sequence ID" value="NZ_VEVQ02000002.1"/>
</dbReference>
<proteinExistence type="predicted"/>
<keyword evidence="1" id="KW-0732">Signal</keyword>
<evidence type="ECO:0008006" key="4">
    <source>
        <dbReference type="Google" id="ProtNLM"/>
    </source>
</evidence>
<evidence type="ECO:0000256" key="1">
    <source>
        <dbReference type="SAM" id="SignalP"/>
    </source>
</evidence>
<feature type="chain" id="PRO_5045578438" description="Lipoprotein" evidence="1">
    <location>
        <begin position="21"/>
        <end position="202"/>
    </location>
</feature>
<reference evidence="2" key="2">
    <citation type="submission" date="2020-02" db="EMBL/GenBank/DDBJ databases">
        <title>Flavobacterium profundi sp. nov., isolated from a deep-sea seamount.</title>
        <authorList>
            <person name="Zhang D.-C."/>
        </authorList>
    </citation>
    <scope>NUCLEOTIDE SEQUENCE</scope>
    <source>
        <strain evidence="2">EC11</strain>
    </source>
</reference>
<evidence type="ECO:0000313" key="3">
    <source>
        <dbReference type="Proteomes" id="UP000817854"/>
    </source>
</evidence>
<keyword evidence="3" id="KW-1185">Reference proteome</keyword>
<accession>A0ABX0IMF6</accession>
<sequence>MKLIKITLFSILVAMTTACNQVQLPNDLIQDNTGYEKLTDYIYSHFPDLKDNIEVMEFSYSGSIHPQRDELSSSITMNIVRGDNKDYIIAYGVDSEGRLTTNNVDISVGDIVNQTLSNSYDTYKPFLFSAKEINFDTLREIVAKATEEFKKEANAETAYCSSIVIDKKENKAPEISVEIKERKFSTKLFRLSTWSIDGKRID</sequence>
<feature type="signal peptide" evidence="1">
    <location>
        <begin position="1"/>
        <end position="20"/>
    </location>
</feature>
<dbReference type="Proteomes" id="UP000817854">
    <property type="component" value="Unassembled WGS sequence"/>
</dbReference>
<comment type="caution">
    <text evidence="2">The sequence shown here is derived from an EMBL/GenBank/DDBJ whole genome shotgun (WGS) entry which is preliminary data.</text>
</comment>
<reference evidence="2" key="1">
    <citation type="submission" date="2019-05" db="EMBL/GenBank/DDBJ databases">
        <authorList>
            <person name="Lianzixin W."/>
        </authorList>
    </citation>
    <scope>NUCLEOTIDE SEQUENCE</scope>
    <source>
        <strain evidence="2">EC11</strain>
    </source>
</reference>
<name>A0ABX0IMF6_9FLAO</name>
<gene>
    <name evidence="2" type="ORF">FIA58_003695</name>
</gene>
<protein>
    <recommendedName>
        <fullName evidence="4">Lipoprotein</fullName>
    </recommendedName>
</protein>
<dbReference type="PROSITE" id="PS51257">
    <property type="entry name" value="PROKAR_LIPOPROTEIN"/>
    <property type="match status" value="1"/>
</dbReference>
<dbReference type="EMBL" id="VEVQ02000002">
    <property type="protein sequence ID" value="NHN24771.1"/>
    <property type="molecule type" value="Genomic_DNA"/>
</dbReference>